<reference evidence="2 3" key="1">
    <citation type="submission" date="2020-05" db="EMBL/GenBank/DDBJ databases">
        <title>Genomics and ecology of novel Flavobacterium phages from the Baltic Sea.</title>
        <authorList>
            <person name="Hoetzinger M."/>
            <person name="Nilsson E."/>
            <person name="Holmfeldt K."/>
        </authorList>
    </citation>
    <scope>NUCLEOTIDE SEQUENCE [LARGE SCALE GENOMIC DNA]</scope>
</reference>
<dbReference type="EMBL" id="MT497017">
    <property type="protein sequence ID" value="QLF85251.1"/>
    <property type="molecule type" value="Genomic_DNA"/>
</dbReference>
<feature type="region of interest" description="Disordered" evidence="1">
    <location>
        <begin position="93"/>
        <end position="118"/>
    </location>
</feature>
<accession>A0A7D5FSE3</accession>
<gene>
    <name evidence="2" type="ORF">elemo79Aphanotate_57</name>
</gene>
<keyword evidence="3" id="KW-1185">Reference proteome</keyword>
<proteinExistence type="predicted"/>
<evidence type="ECO:0000256" key="1">
    <source>
        <dbReference type="SAM" id="MobiDB-lite"/>
    </source>
</evidence>
<evidence type="ECO:0000313" key="2">
    <source>
        <dbReference type="EMBL" id="QLF85251.1"/>
    </source>
</evidence>
<protein>
    <submittedName>
        <fullName evidence="2">Uncharacterized protein</fullName>
    </submittedName>
</protein>
<sequence length="118" mass="13650">MADDKKKPVKTKVRKDFDPTKEDFLPVRKIVKVLQDDGSMNYKYYYDKLPGEDGYSEDMNSQIYTADEHKMKQSKNSGQYSDRAVKYLEKTKGSLGRDVAKPKAPTYNPSDKSYTFTK</sequence>
<feature type="compositionally biased region" description="Polar residues" evidence="1">
    <location>
        <begin position="107"/>
        <end position="118"/>
    </location>
</feature>
<evidence type="ECO:0000313" key="3">
    <source>
        <dbReference type="Proteomes" id="UP000510645"/>
    </source>
</evidence>
<name>A0A7D5FSE3_9CAUD</name>
<organism evidence="2 3">
    <name type="scientific">Flavobacterium phage vB_FspP_elemoA_7-9A</name>
    <dbReference type="NCBI Taxonomy" id="2743781"/>
    <lineage>
        <taxon>Viruses</taxon>
        <taxon>Duplodnaviria</taxon>
        <taxon>Heunggongvirae</taxon>
        <taxon>Uroviricota</taxon>
        <taxon>Caudoviricetes</taxon>
        <taxon>Elemovirus</taxon>
        <taxon>Elemovirus elemoA</taxon>
    </lineage>
</organism>
<dbReference type="Proteomes" id="UP000510645">
    <property type="component" value="Segment"/>
</dbReference>